<proteinExistence type="predicted"/>
<evidence type="ECO:0000313" key="2">
    <source>
        <dbReference type="Proteomes" id="UP000018936"/>
    </source>
</evidence>
<sequence>MEEWKSESTLSLLRFELPNCSQPAVSRSSLPYCFLTTAPPRLWCELLQKELMEL</sequence>
<keyword evidence="2" id="KW-1185">Reference proteome</keyword>
<evidence type="ECO:0000313" key="1">
    <source>
        <dbReference type="EMBL" id="ETE65076.1"/>
    </source>
</evidence>
<organism evidence="1 2">
    <name type="scientific">Ophiophagus hannah</name>
    <name type="common">King cobra</name>
    <name type="synonym">Naja hannah</name>
    <dbReference type="NCBI Taxonomy" id="8665"/>
    <lineage>
        <taxon>Eukaryota</taxon>
        <taxon>Metazoa</taxon>
        <taxon>Chordata</taxon>
        <taxon>Craniata</taxon>
        <taxon>Vertebrata</taxon>
        <taxon>Euteleostomi</taxon>
        <taxon>Lepidosauria</taxon>
        <taxon>Squamata</taxon>
        <taxon>Bifurcata</taxon>
        <taxon>Unidentata</taxon>
        <taxon>Episquamata</taxon>
        <taxon>Toxicofera</taxon>
        <taxon>Serpentes</taxon>
        <taxon>Colubroidea</taxon>
        <taxon>Elapidae</taxon>
        <taxon>Elapinae</taxon>
        <taxon>Ophiophagus</taxon>
    </lineage>
</organism>
<comment type="caution">
    <text evidence="1">The sequence shown here is derived from an EMBL/GenBank/DDBJ whole genome shotgun (WGS) entry which is preliminary data.</text>
</comment>
<name>V8NT10_OPHHA</name>
<dbReference type="EMBL" id="AZIM01001995">
    <property type="protein sequence ID" value="ETE65076.1"/>
    <property type="molecule type" value="Genomic_DNA"/>
</dbReference>
<protein>
    <submittedName>
        <fullName evidence="1">Uncharacterized protein</fullName>
    </submittedName>
</protein>
<dbReference type="AlphaFoldDB" id="V8NT10"/>
<feature type="non-terminal residue" evidence="1">
    <location>
        <position position="1"/>
    </location>
</feature>
<gene>
    <name evidence="1" type="ORF">L345_09158</name>
</gene>
<dbReference type="Proteomes" id="UP000018936">
    <property type="component" value="Unassembled WGS sequence"/>
</dbReference>
<reference evidence="1 2" key="1">
    <citation type="journal article" date="2013" name="Proc. Natl. Acad. Sci. U.S.A.">
        <title>The king cobra genome reveals dynamic gene evolution and adaptation in the snake venom system.</title>
        <authorList>
            <person name="Vonk F.J."/>
            <person name="Casewell N.R."/>
            <person name="Henkel C.V."/>
            <person name="Heimberg A.M."/>
            <person name="Jansen H.J."/>
            <person name="McCleary R.J."/>
            <person name="Kerkkamp H.M."/>
            <person name="Vos R.A."/>
            <person name="Guerreiro I."/>
            <person name="Calvete J.J."/>
            <person name="Wuster W."/>
            <person name="Woods A.E."/>
            <person name="Logan J.M."/>
            <person name="Harrison R.A."/>
            <person name="Castoe T.A."/>
            <person name="de Koning A.P."/>
            <person name="Pollock D.D."/>
            <person name="Yandell M."/>
            <person name="Calderon D."/>
            <person name="Renjifo C."/>
            <person name="Currier R.B."/>
            <person name="Salgado D."/>
            <person name="Pla D."/>
            <person name="Sanz L."/>
            <person name="Hyder A.S."/>
            <person name="Ribeiro J.M."/>
            <person name="Arntzen J.W."/>
            <person name="van den Thillart G.E."/>
            <person name="Boetzer M."/>
            <person name="Pirovano W."/>
            <person name="Dirks R.P."/>
            <person name="Spaink H.P."/>
            <person name="Duboule D."/>
            <person name="McGlinn E."/>
            <person name="Kini R.M."/>
            <person name="Richardson M.K."/>
        </authorList>
    </citation>
    <scope>NUCLEOTIDE SEQUENCE</scope>
    <source>
        <tissue evidence="1">Blood</tissue>
    </source>
</reference>
<accession>V8NT10</accession>